<organism evidence="1 2">
    <name type="scientific">Sphaerisporangium aureirubrum</name>
    <dbReference type="NCBI Taxonomy" id="1544736"/>
    <lineage>
        <taxon>Bacteria</taxon>
        <taxon>Bacillati</taxon>
        <taxon>Actinomycetota</taxon>
        <taxon>Actinomycetes</taxon>
        <taxon>Streptosporangiales</taxon>
        <taxon>Streptosporangiaceae</taxon>
        <taxon>Sphaerisporangium</taxon>
    </lineage>
</organism>
<reference evidence="2" key="1">
    <citation type="journal article" date="2019" name="Int. J. Syst. Evol. Microbiol.">
        <title>The Global Catalogue of Microorganisms (GCM) 10K type strain sequencing project: providing services to taxonomists for standard genome sequencing and annotation.</title>
        <authorList>
            <consortium name="The Broad Institute Genomics Platform"/>
            <consortium name="The Broad Institute Genome Sequencing Center for Infectious Disease"/>
            <person name="Wu L."/>
            <person name="Ma J."/>
        </authorList>
    </citation>
    <scope>NUCLEOTIDE SEQUENCE [LARGE SCALE GENOMIC DNA]</scope>
    <source>
        <strain evidence="2">JCM 30346</strain>
    </source>
</reference>
<evidence type="ECO:0000313" key="2">
    <source>
        <dbReference type="Proteomes" id="UP001596137"/>
    </source>
</evidence>
<gene>
    <name evidence="1" type="ORF">ACFP1K_21430</name>
</gene>
<evidence type="ECO:0000313" key="1">
    <source>
        <dbReference type="EMBL" id="MFC6083743.1"/>
    </source>
</evidence>
<dbReference type="EMBL" id="JBHSRF010000032">
    <property type="protein sequence ID" value="MFC6083743.1"/>
    <property type="molecule type" value="Genomic_DNA"/>
</dbReference>
<dbReference type="RefSeq" id="WP_380756049.1">
    <property type="nucleotide sequence ID" value="NZ_JBHSRF010000032.1"/>
</dbReference>
<keyword evidence="2" id="KW-1185">Reference proteome</keyword>
<accession>A0ABW1NK75</accession>
<name>A0ABW1NK75_9ACTN</name>
<dbReference type="Proteomes" id="UP001596137">
    <property type="component" value="Unassembled WGS sequence"/>
</dbReference>
<sequence length="50" mass="5627">MQRINEARQAFGQMDHQFGTGLVRPVVLRYLKATSPRFSMGATTTGWARS</sequence>
<comment type="caution">
    <text evidence="1">The sequence shown here is derived from an EMBL/GenBank/DDBJ whole genome shotgun (WGS) entry which is preliminary data.</text>
</comment>
<proteinExistence type="predicted"/>
<protein>
    <submittedName>
        <fullName evidence="1">Uncharacterized protein</fullName>
    </submittedName>
</protein>